<proteinExistence type="inferred from homology"/>
<comment type="subcellular location">
    <subcellularLocation>
        <location evidence="1">Cell membrane</location>
        <topology evidence="1">Multi-pass membrane protein</topology>
    </subcellularLocation>
</comment>
<feature type="transmembrane region" description="Helical" evidence="7">
    <location>
        <begin position="63"/>
        <end position="86"/>
    </location>
</feature>
<evidence type="ECO:0000256" key="1">
    <source>
        <dbReference type="ARBA" id="ARBA00004651"/>
    </source>
</evidence>
<comment type="caution">
    <text evidence="8">The sequence shown here is derived from an EMBL/GenBank/DDBJ whole genome shotgun (WGS) entry which is preliminary data.</text>
</comment>
<dbReference type="AlphaFoldDB" id="A0A6L7GME3"/>
<organism evidence="8 9">
    <name type="scientific">Gordonia mangrovi</name>
    <dbReference type="NCBI Taxonomy" id="2665643"/>
    <lineage>
        <taxon>Bacteria</taxon>
        <taxon>Bacillati</taxon>
        <taxon>Actinomycetota</taxon>
        <taxon>Actinomycetes</taxon>
        <taxon>Mycobacteriales</taxon>
        <taxon>Gordoniaceae</taxon>
        <taxon>Gordonia</taxon>
    </lineage>
</organism>
<protein>
    <submittedName>
        <fullName evidence="8">GlsB/YeaQ/YmgE family stress response membrane protein</fullName>
    </submittedName>
</protein>
<comment type="similarity">
    <text evidence="2">Belongs to the UPF0410 family.</text>
</comment>
<evidence type="ECO:0000256" key="4">
    <source>
        <dbReference type="ARBA" id="ARBA00022692"/>
    </source>
</evidence>
<keyword evidence="6 7" id="KW-0472">Membrane</keyword>
<dbReference type="PANTHER" id="PTHR33884:SF3">
    <property type="entry name" value="UPF0410 PROTEIN YMGE"/>
    <property type="match status" value="1"/>
</dbReference>
<name>A0A6L7GME3_9ACTN</name>
<evidence type="ECO:0000256" key="3">
    <source>
        <dbReference type="ARBA" id="ARBA00022475"/>
    </source>
</evidence>
<sequence length="94" mass="9591">MIAALLLGFVCGAIARALVPNDAFKAMSGWKSWAASTVLGLLGALLGYWVFTGLLGIGDEDKFDWGGIIGALIGSIIVVAVGSAIIKRTGAGRV</sequence>
<evidence type="ECO:0000256" key="5">
    <source>
        <dbReference type="ARBA" id="ARBA00022989"/>
    </source>
</evidence>
<dbReference type="GO" id="GO:0005886">
    <property type="term" value="C:plasma membrane"/>
    <property type="evidence" value="ECO:0007669"/>
    <property type="project" value="UniProtKB-SubCell"/>
</dbReference>
<dbReference type="Pfam" id="PF04226">
    <property type="entry name" value="Transgly_assoc"/>
    <property type="match status" value="1"/>
</dbReference>
<dbReference type="InterPro" id="IPR007341">
    <property type="entry name" value="Transgly_assoc"/>
</dbReference>
<evidence type="ECO:0000313" key="9">
    <source>
        <dbReference type="Proteomes" id="UP000475545"/>
    </source>
</evidence>
<dbReference type="EMBL" id="WMBR01000001">
    <property type="protein sequence ID" value="MXP21056.1"/>
    <property type="molecule type" value="Genomic_DNA"/>
</dbReference>
<reference evidence="8 9" key="1">
    <citation type="submission" date="2019-11" db="EMBL/GenBank/DDBJ databases">
        <title>Gordonia sp. nov., a novel actinobacterium isolated from mangrove soil in Hainan.</title>
        <authorList>
            <person name="Huang X."/>
            <person name="Xie Y."/>
            <person name="Chu X."/>
            <person name="Xiao K."/>
        </authorList>
    </citation>
    <scope>NUCLEOTIDE SEQUENCE [LARGE SCALE GENOMIC DNA]</scope>
    <source>
        <strain evidence="8 9">HNM0687</strain>
    </source>
</reference>
<keyword evidence="3" id="KW-1003">Cell membrane</keyword>
<keyword evidence="4 7" id="KW-0812">Transmembrane</keyword>
<keyword evidence="5 7" id="KW-1133">Transmembrane helix</keyword>
<evidence type="ECO:0000256" key="2">
    <source>
        <dbReference type="ARBA" id="ARBA00011006"/>
    </source>
</evidence>
<evidence type="ECO:0000256" key="6">
    <source>
        <dbReference type="ARBA" id="ARBA00023136"/>
    </source>
</evidence>
<dbReference type="Proteomes" id="UP000475545">
    <property type="component" value="Unassembled WGS sequence"/>
</dbReference>
<keyword evidence="9" id="KW-1185">Reference proteome</keyword>
<accession>A0A6L7GME3</accession>
<evidence type="ECO:0000256" key="7">
    <source>
        <dbReference type="SAM" id="Phobius"/>
    </source>
</evidence>
<evidence type="ECO:0000313" key="8">
    <source>
        <dbReference type="EMBL" id="MXP21056.1"/>
    </source>
</evidence>
<gene>
    <name evidence="8" type="ORF">GIY30_06780</name>
</gene>
<feature type="transmembrane region" description="Helical" evidence="7">
    <location>
        <begin position="33"/>
        <end position="51"/>
    </location>
</feature>
<dbReference type="PANTHER" id="PTHR33884">
    <property type="entry name" value="UPF0410 PROTEIN YMGE"/>
    <property type="match status" value="1"/>
</dbReference>